<sequence length="278" mass="32509">MENHSNKTSKDSDALQKELIKSHGLNEGGEILYCVCLPMNSASELQISLYRANQLKLFDKVIMEVVPFELWPTLKLDHVENVKKNQEIEKEDNNFEKERLRDVEPKLEKEEQREVKNRSSKEEVRECSILIMLLTVLLCLAYEISNDLDALQKELMVSHGLKDGKDIRYFICLPMNSTSELQISLSKGYEWQYSDRIVMEAVPLELWPTLKLDHVENEIKKEDNNFKEKWFRDVENEFSKEEVRECSILIMLLTVLLCLACFLCFLHDYLIPDAASRS</sequence>
<dbReference type="Proteomes" id="UP000008068">
    <property type="component" value="Unassembled WGS sequence"/>
</dbReference>
<evidence type="ECO:0000256" key="1">
    <source>
        <dbReference type="SAM" id="MobiDB-lite"/>
    </source>
</evidence>
<dbReference type="EMBL" id="GL379790">
    <property type="protein sequence ID" value="EGT49417.1"/>
    <property type="molecule type" value="Genomic_DNA"/>
</dbReference>
<feature type="transmembrane region" description="Helical" evidence="2">
    <location>
        <begin position="248"/>
        <end position="271"/>
    </location>
</feature>
<gene>
    <name evidence="3" type="ORF">CAEBREN_05668</name>
</gene>
<evidence type="ECO:0000313" key="4">
    <source>
        <dbReference type="Proteomes" id="UP000008068"/>
    </source>
</evidence>
<reference evidence="4" key="1">
    <citation type="submission" date="2011-07" db="EMBL/GenBank/DDBJ databases">
        <authorList>
            <consortium name="Caenorhabditis brenneri Sequencing and Analysis Consortium"/>
            <person name="Wilson R.K."/>
        </authorList>
    </citation>
    <scope>NUCLEOTIDE SEQUENCE [LARGE SCALE GENOMIC DNA]</scope>
    <source>
        <strain evidence="4">PB2801</strain>
    </source>
</reference>
<organism evidence="4">
    <name type="scientific">Caenorhabditis brenneri</name>
    <name type="common">Nematode worm</name>
    <dbReference type="NCBI Taxonomy" id="135651"/>
    <lineage>
        <taxon>Eukaryota</taxon>
        <taxon>Metazoa</taxon>
        <taxon>Ecdysozoa</taxon>
        <taxon>Nematoda</taxon>
        <taxon>Chromadorea</taxon>
        <taxon>Rhabditida</taxon>
        <taxon>Rhabditina</taxon>
        <taxon>Rhabditomorpha</taxon>
        <taxon>Rhabditoidea</taxon>
        <taxon>Rhabditidae</taxon>
        <taxon>Peloderinae</taxon>
        <taxon>Caenorhabditis</taxon>
    </lineage>
</organism>
<dbReference type="InParanoid" id="G0MDN1"/>
<dbReference type="AlphaFoldDB" id="G0MDN1"/>
<evidence type="ECO:0000256" key="2">
    <source>
        <dbReference type="SAM" id="Phobius"/>
    </source>
</evidence>
<keyword evidence="2" id="KW-0812">Transmembrane</keyword>
<keyword evidence="2" id="KW-1133">Transmembrane helix</keyword>
<name>G0MDN1_CAEBE</name>
<protein>
    <submittedName>
        <fullName evidence="3">Uncharacterized protein</fullName>
    </submittedName>
</protein>
<proteinExistence type="predicted"/>
<keyword evidence="4" id="KW-1185">Reference proteome</keyword>
<keyword evidence="2" id="KW-0472">Membrane</keyword>
<feature type="region of interest" description="Disordered" evidence="1">
    <location>
        <begin position="93"/>
        <end position="118"/>
    </location>
</feature>
<accession>G0MDN1</accession>
<evidence type="ECO:0000313" key="3">
    <source>
        <dbReference type="EMBL" id="EGT49417.1"/>
    </source>
</evidence>
<dbReference type="HOGENOM" id="CLU_1001938_0_0_1"/>